<dbReference type="Proteomes" id="UP000702964">
    <property type="component" value="Unassembled WGS sequence"/>
</dbReference>
<dbReference type="InterPro" id="IPR003507">
    <property type="entry name" value="S66_fam"/>
</dbReference>
<keyword evidence="3" id="KW-0812">Transmembrane</keyword>
<evidence type="ECO:0008006" key="8">
    <source>
        <dbReference type="Google" id="ProtNLM"/>
    </source>
</evidence>
<dbReference type="InterPro" id="IPR000086">
    <property type="entry name" value="NUDIX_hydrolase_dom"/>
</dbReference>
<keyword evidence="3" id="KW-1133">Transmembrane helix</keyword>
<dbReference type="Pfam" id="PF17676">
    <property type="entry name" value="Peptidase_S66C"/>
    <property type="match status" value="1"/>
</dbReference>
<dbReference type="PROSITE" id="PS51186">
    <property type="entry name" value="GNAT"/>
    <property type="match status" value="1"/>
</dbReference>
<dbReference type="PROSITE" id="PS51462">
    <property type="entry name" value="NUDIX"/>
    <property type="match status" value="1"/>
</dbReference>
<dbReference type="EMBL" id="AOFI03000013">
    <property type="protein sequence ID" value="KAF4324784.1"/>
    <property type="molecule type" value="Genomic_DNA"/>
</dbReference>
<dbReference type="SUPFAM" id="SSF52317">
    <property type="entry name" value="Class I glutamine amidotransferase-like"/>
    <property type="match status" value="1"/>
</dbReference>
<dbReference type="AlphaFoldDB" id="A0A8J4SML7"/>
<evidence type="ECO:0000259" key="4">
    <source>
        <dbReference type="PROSITE" id="PS51186"/>
    </source>
</evidence>
<reference evidence="6" key="2">
    <citation type="submission" date="2020-02" db="EMBL/GenBank/DDBJ databases">
        <authorList>
            <person name="Studholme D.J."/>
        </authorList>
    </citation>
    <scope>NUCLEOTIDE SEQUENCE</scope>
    <source>
        <strain evidence="6">00238/432</strain>
    </source>
</reference>
<feature type="domain" description="N-acetyltransferase" evidence="4">
    <location>
        <begin position="1"/>
        <end position="152"/>
    </location>
</feature>
<name>A0A8J4SML7_9STRA</name>
<dbReference type="Pfam" id="PF00293">
    <property type="entry name" value="NUDIX"/>
    <property type="match status" value="1"/>
</dbReference>
<keyword evidence="3" id="KW-0472">Membrane</keyword>
<sequence>MRLSRFTDSYDYLRNLDTDIAVPLTPDETGSSAVRRDNGFEFALRTLEDNRFIGFTALYRIEWNNRSARLAIGIGDDKDRGQGYGSDALALIIRYGFHELNLNRISLEVIEYNEAARRAYLKAGFREEGRQRSAVLRDGTHYDLISMSILAEEWSTQTKLPLAFQSTHVRGAAQTENLSDSQLLAAVESALSGSQAKDTVDASVQPRIGVGAVILNERNEVLLVWRNREPEQYTWSIPGGKVDPYESLETAVIREIKEEVDLDIAIEGLLCTAETIRPEQEEHWISVLYFTRVVRGIARNLEEGGAIGEIGWDRLEQRLDARKTEYDTILVPDAGANQAVQAGIRQATRKRRSRLRWYMSSISAAAIILLFTGCIRVSPAFASFVEQLPGMEGIVSMIRQDKGLMMAIDQSLLQKVGVTDEHNGASMTVDGIITDESQNGVYEDKIDVSFTESLPPQELTVVFKERGKEAAKKWKVTFPVDRSLTKGKDVSTMNTRSIRYPQPLAPGNTIGVAAPSSGVGESLHHYLEESRHNMERLGFGVQESPFLRHNAKCVSSSKEDRAAEINAFFRDPEIQAIIPPWGGEFLMDILPLLDWDALKTLPPKWVMGYSDISTFLFAYTLITGTASAHGTNYVDLRSNELDPVTARWIDVLQTGHGGQITQSSSTHYQSEWKPELSRFNLDTLSHWKQLGQPQGADAQVTFSGRLIGGCMDTITCLIGTPYAPFEAYLDQYCAEEGTIWYLESCEMNAGDIYRHLWQMRQAGWFVGVKGFMFGRPAGYSDTGDFNFTDALTSALGDMDVPVLYDVDLGHIPPQLTFVNGALGKVAYENGRGSLEMAFV</sequence>
<feature type="domain" description="Nudix hydrolase" evidence="5">
    <location>
        <begin position="205"/>
        <end position="336"/>
    </location>
</feature>
<evidence type="ECO:0000256" key="2">
    <source>
        <dbReference type="ARBA" id="ARBA00022801"/>
    </source>
</evidence>
<dbReference type="Gene3D" id="3.90.79.10">
    <property type="entry name" value="Nucleoside Triphosphate Pyrophosphohydrolase"/>
    <property type="match status" value="1"/>
</dbReference>
<dbReference type="SUPFAM" id="SSF141986">
    <property type="entry name" value="LD-carboxypeptidase A C-terminal domain-like"/>
    <property type="match status" value="1"/>
</dbReference>
<proteinExistence type="inferred from homology"/>
<dbReference type="InterPro" id="IPR027461">
    <property type="entry name" value="Carboxypeptidase_A_C_sf"/>
</dbReference>
<dbReference type="PROSITE" id="PS00893">
    <property type="entry name" value="NUDIX_BOX"/>
    <property type="match status" value="1"/>
</dbReference>
<dbReference type="Pfam" id="PF13302">
    <property type="entry name" value="Acetyltransf_3"/>
    <property type="match status" value="1"/>
</dbReference>
<dbReference type="PANTHER" id="PTHR30237:SF5">
    <property type="entry name" value="CARBOXYPEPTIDASE VC_A0337-RELATED"/>
    <property type="match status" value="1"/>
</dbReference>
<dbReference type="GO" id="GO:0016747">
    <property type="term" value="F:acyltransferase activity, transferring groups other than amino-acyl groups"/>
    <property type="evidence" value="ECO:0007669"/>
    <property type="project" value="InterPro"/>
</dbReference>
<dbReference type="InterPro" id="IPR029062">
    <property type="entry name" value="Class_I_gatase-like"/>
</dbReference>
<evidence type="ECO:0000313" key="6">
    <source>
        <dbReference type="EMBL" id="KAF4324784.1"/>
    </source>
</evidence>
<protein>
    <recommendedName>
        <fullName evidence="8">Nudix hydrolase domain-containing protein</fullName>
    </recommendedName>
</protein>
<evidence type="ECO:0000259" key="5">
    <source>
        <dbReference type="PROSITE" id="PS51462"/>
    </source>
</evidence>
<dbReference type="InterPro" id="IPR040921">
    <property type="entry name" value="Peptidase_S66C"/>
</dbReference>
<comment type="similarity">
    <text evidence="1">Belongs to the peptidase S66 family.</text>
</comment>
<dbReference type="Gene3D" id="3.50.30.60">
    <property type="entry name" value="LD-carboxypeptidase A C-terminal domain-like"/>
    <property type="match status" value="1"/>
</dbReference>
<organism evidence="6 7">
    <name type="scientific">Phytophthora kernoviae 00238/432</name>
    <dbReference type="NCBI Taxonomy" id="1284355"/>
    <lineage>
        <taxon>Eukaryota</taxon>
        <taxon>Sar</taxon>
        <taxon>Stramenopiles</taxon>
        <taxon>Oomycota</taxon>
        <taxon>Peronosporomycetes</taxon>
        <taxon>Peronosporales</taxon>
        <taxon>Peronosporaceae</taxon>
        <taxon>Phytophthora</taxon>
    </lineage>
</organism>
<dbReference type="InterPro" id="IPR020084">
    <property type="entry name" value="NUDIX_hydrolase_CS"/>
</dbReference>
<dbReference type="InterPro" id="IPR025436">
    <property type="entry name" value="DUF4179"/>
</dbReference>
<dbReference type="PANTHER" id="PTHR30237">
    <property type="entry name" value="MURAMOYLTETRAPEPTIDE CARBOXYPEPTIDASE"/>
    <property type="match status" value="1"/>
</dbReference>
<gene>
    <name evidence="6" type="ORF">G195_001097</name>
</gene>
<keyword evidence="2" id="KW-0378">Hydrolase</keyword>
<dbReference type="Pfam" id="PF13786">
    <property type="entry name" value="DUF4179"/>
    <property type="match status" value="1"/>
</dbReference>
<evidence type="ECO:0000256" key="3">
    <source>
        <dbReference type="SAM" id="Phobius"/>
    </source>
</evidence>
<dbReference type="SUPFAM" id="SSF55729">
    <property type="entry name" value="Acyl-CoA N-acyltransferases (Nat)"/>
    <property type="match status" value="1"/>
</dbReference>
<dbReference type="Gene3D" id="3.40.630.30">
    <property type="match status" value="1"/>
</dbReference>
<dbReference type="CDD" id="cd07062">
    <property type="entry name" value="Peptidase_S66_mccF_like"/>
    <property type="match status" value="1"/>
</dbReference>
<dbReference type="InterPro" id="IPR040449">
    <property type="entry name" value="Peptidase_S66_N"/>
</dbReference>
<dbReference type="InterPro" id="IPR027478">
    <property type="entry name" value="LdcA_N"/>
</dbReference>
<dbReference type="Gene3D" id="3.40.50.10740">
    <property type="entry name" value="Class I glutamine amidotransferase-like"/>
    <property type="match status" value="1"/>
</dbReference>
<dbReference type="InterPro" id="IPR016181">
    <property type="entry name" value="Acyl_CoA_acyltransferase"/>
</dbReference>
<dbReference type="SUPFAM" id="SSF55811">
    <property type="entry name" value="Nudix"/>
    <property type="match status" value="1"/>
</dbReference>
<reference evidence="6" key="1">
    <citation type="journal article" date="2015" name="Genom Data">
        <title>Draft genome sequences of Phytophthora kernoviae and Phytophthora ramorum lineage EU2 from Scotland.</title>
        <authorList>
            <person name="Sambles C."/>
            <person name="Schlenzig A."/>
            <person name="O'Neill P."/>
            <person name="Grant M."/>
            <person name="Studholme D.J."/>
        </authorList>
    </citation>
    <scope>NUCLEOTIDE SEQUENCE</scope>
    <source>
        <strain evidence="6">00238/432</strain>
    </source>
</reference>
<dbReference type="InterPro" id="IPR000182">
    <property type="entry name" value="GNAT_dom"/>
</dbReference>
<accession>A0A8J4SML7</accession>
<dbReference type="Pfam" id="PF02016">
    <property type="entry name" value="Peptidase_S66"/>
    <property type="match status" value="1"/>
</dbReference>
<dbReference type="GO" id="GO:0016787">
    <property type="term" value="F:hydrolase activity"/>
    <property type="evidence" value="ECO:0007669"/>
    <property type="project" value="UniProtKB-KW"/>
</dbReference>
<evidence type="ECO:0000313" key="7">
    <source>
        <dbReference type="Proteomes" id="UP000702964"/>
    </source>
</evidence>
<evidence type="ECO:0000256" key="1">
    <source>
        <dbReference type="ARBA" id="ARBA00010233"/>
    </source>
</evidence>
<dbReference type="InterPro" id="IPR015797">
    <property type="entry name" value="NUDIX_hydrolase-like_dom_sf"/>
</dbReference>
<dbReference type="CDD" id="cd04301">
    <property type="entry name" value="NAT_SF"/>
    <property type="match status" value="1"/>
</dbReference>
<comment type="caution">
    <text evidence="6">The sequence shown here is derived from an EMBL/GenBank/DDBJ whole genome shotgun (WGS) entry which is preliminary data.</text>
</comment>
<feature type="transmembrane region" description="Helical" evidence="3">
    <location>
        <begin position="355"/>
        <end position="373"/>
    </location>
</feature>